<dbReference type="AlphaFoldDB" id="A0A7W3T2F4"/>
<protein>
    <submittedName>
        <fullName evidence="7">MFS transporter</fullName>
    </submittedName>
</protein>
<evidence type="ECO:0000313" key="8">
    <source>
        <dbReference type="Proteomes" id="UP000530234"/>
    </source>
</evidence>
<keyword evidence="8" id="KW-1185">Reference proteome</keyword>
<feature type="transmembrane region" description="Helical" evidence="6">
    <location>
        <begin position="110"/>
        <end position="128"/>
    </location>
</feature>
<dbReference type="Gene3D" id="1.20.1250.20">
    <property type="entry name" value="MFS general substrate transporter like domains"/>
    <property type="match status" value="1"/>
</dbReference>
<evidence type="ECO:0000313" key="7">
    <source>
        <dbReference type="EMBL" id="MBB0229682.1"/>
    </source>
</evidence>
<evidence type="ECO:0000256" key="2">
    <source>
        <dbReference type="ARBA" id="ARBA00022475"/>
    </source>
</evidence>
<feature type="non-terminal residue" evidence="7">
    <location>
        <position position="1"/>
    </location>
</feature>
<reference evidence="8" key="1">
    <citation type="submission" date="2019-10" db="EMBL/GenBank/DDBJ databases">
        <title>Streptomyces sp. nov., a novel actinobacterium isolated from alkaline environment.</title>
        <authorList>
            <person name="Golinska P."/>
        </authorList>
    </citation>
    <scope>NUCLEOTIDE SEQUENCE [LARGE SCALE GENOMIC DNA]</scope>
    <source>
        <strain evidence="8">DSM 42108</strain>
    </source>
</reference>
<keyword evidence="3 6" id="KW-0812">Transmembrane</keyword>
<sequence length="199" mass="20102">PGPDPRSPRPGVRATAAVNRRLLSRPGRRVLLLNLWVPNGLVAGCSALFIPHSPQHAGLLLAAGSIGTAAGDLLVGRLFTARARRRSAFPLRLLLAAPWPLFLLDPPPAVLAAAVLAASLGYAASLPLQERLLAATPEAERGQVQGVDAAGRPAWQGLGAVVAGAVAQVVGPAGAMAVVAGLSLAVTVASRPFAARAGA</sequence>
<keyword evidence="4 6" id="KW-1133">Transmembrane helix</keyword>
<dbReference type="InterPro" id="IPR011701">
    <property type="entry name" value="MFS"/>
</dbReference>
<proteinExistence type="predicted"/>
<feature type="transmembrane region" description="Helical" evidence="6">
    <location>
        <begin position="30"/>
        <end position="50"/>
    </location>
</feature>
<dbReference type="InterPro" id="IPR036259">
    <property type="entry name" value="MFS_trans_sf"/>
</dbReference>
<name>A0A7W3T2F4_9ACTN</name>
<evidence type="ECO:0000256" key="5">
    <source>
        <dbReference type="ARBA" id="ARBA00023136"/>
    </source>
</evidence>
<feature type="transmembrane region" description="Helical" evidence="6">
    <location>
        <begin position="56"/>
        <end position="75"/>
    </location>
</feature>
<keyword evidence="5 6" id="KW-0472">Membrane</keyword>
<dbReference type="GO" id="GO:0022857">
    <property type="term" value="F:transmembrane transporter activity"/>
    <property type="evidence" value="ECO:0007669"/>
    <property type="project" value="InterPro"/>
</dbReference>
<dbReference type="EMBL" id="VKHS01000155">
    <property type="protein sequence ID" value="MBB0229682.1"/>
    <property type="molecule type" value="Genomic_DNA"/>
</dbReference>
<dbReference type="PANTHER" id="PTHR23513">
    <property type="entry name" value="INTEGRAL MEMBRANE EFFLUX PROTEIN-RELATED"/>
    <property type="match status" value="1"/>
</dbReference>
<organism evidence="7 8">
    <name type="scientific">Streptomyces calidiresistens</name>
    <dbReference type="NCBI Taxonomy" id="1485586"/>
    <lineage>
        <taxon>Bacteria</taxon>
        <taxon>Bacillati</taxon>
        <taxon>Actinomycetota</taxon>
        <taxon>Actinomycetes</taxon>
        <taxon>Kitasatosporales</taxon>
        <taxon>Streptomycetaceae</taxon>
        <taxon>Streptomyces</taxon>
    </lineage>
</organism>
<evidence type="ECO:0000256" key="1">
    <source>
        <dbReference type="ARBA" id="ARBA00004651"/>
    </source>
</evidence>
<evidence type="ECO:0000256" key="4">
    <source>
        <dbReference type="ARBA" id="ARBA00022989"/>
    </source>
</evidence>
<accession>A0A7W3T2F4</accession>
<dbReference type="GO" id="GO:0005886">
    <property type="term" value="C:plasma membrane"/>
    <property type="evidence" value="ECO:0007669"/>
    <property type="project" value="UniProtKB-SubCell"/>
</dbReference>
<evidence type="ECO:0000256" key="6">
    <source>
        <dbReference type="SAM" id="Phobius"/>
    </source>
</evidence>
<dbReference type="PANTHER" id="PTHR23513:SF11">
    <property type="entry name" value="STAPHYLOFERRIN A TRANSPORTER"/>
    <property type="match status" value="1"/>
</dbReference>
<dbReference type="RefSeq" id="WP_323384556.1">
    <property type="nucleotide sequence ID" value="NZ_VKHS01000155.1"/>
</dbReference>
<dbReference type="Pfam" id="PF07690">
    <property type="entry name" value="MFS_1"/>
    <property type="match status" value="1"/>
</dbReference>
<evidence type="ECO:0000256" key="3">
    <source>
        <dbReference type="ARBA" id="ARBA00022692"/>
    </source>
</evidence>
<dbReference type="Proteomes" id="UP000530234">
    <property type="component" value="Unassembled WGS sequence"/>
</dbReference>
<keyword evidence="2" id="KW-1003">Cell membrane</keyword>
<comment type="subcellular location">
    <subcellularLocation>
        <location evidence="1">Cell membrane</location>
        <topology evidence="1">Multi-pass membrane protein</topology>
    </subcellularLocation>
</comment>
<gene>
    <name evidence="7" type="ORF">FOE67_09175</name>
</gene>
<dbReference type="SUPFAM" id="SSF103473">
    <property type="entry name" value="MFS general substrate transporter"/>
    <property type="match status" value="1"/>
</dbReference>
<comment type="caution">
    <text evidence="7">The sequence shown here is derived from an EMBL/GenBank/DDBJ whole genome shotgun (WGS) entry which is preliminary data.</text>
</comment>